<gene>
    <name evidence="2" type="ORF">BGX16_0715</name>
</gene>
<evidence type="ECO:0000256" key="1">
    <source>
        <dbReference type="SAM" id="SignalP"/>
    </source>
</evidence>
<evidence type="ECO:0000313" key="2">
    <source>
        <dbReference type="EMBL" id="PJJ40773.1"/>
    </source>
</evidence>
<keyword evidence="3" id="KW-1185">Reference proteome</keyword>
<name>A0A2M9A556_9BACT</name>
<dbReference type="PROSITE" id="PS51257">
    <property type="entry name" value="PROKAR_LIPOPROTEIN"/>
    <property type="match status" value="1"/>
</dbReference>
<dbReference type="EMBL" id="PGEX01000001">
    <property type="protein sequence ID" value="PJJ40773.1"/>
    <property type="molecule type" value="Genomic_DNA"/>
</dbReference>
<accession>A0A2M9A556</accession>
<proteinExistence type="predicted"/>
<feature type="chain" id="PRO_5014857554" description="Lipoprotein" evidence="1">
    <location>
        <begin position="28"/>
        <end position="358"/>
    </location>
</feature>
<organism evidence="2 3">
    <name type="scientific">Hallerella succinigenes</name>
    <dbReference type="NCBI Taxonomy" id="1896222"/>
    <lineage>
        <taxon>Bacteria</taxon>
        <taxon>Pseudomonadati</taxon>
        <taxon>Fibrobacterota</taxon>
        <taxon>Fibrobacteria</taxon>
        <taxon>Fibrobacterales</taxon>
        <taxon>Fibrobacteraceae</taxon>
        <taxon>Hallerella</taxon>
    </lineage>
</organism>
<dbReference type="Proteomes" id="UP000231134">
    <property type="component" value="Unassembled WGS sequence"/>
</dbReference>
<comment type="caution">
    <text evidence="2">The sequence shown here is derived from an EMBL/GenBank/DDBJ whole genome shotgun (WGS) entry which is preliminary data.</text>
</comment>
<feature type="signal peptide" evidence="1">
    <location>
        <begin position="1"/>
        <end position="27"/>
    </location>
</feature>
<reference evidence="2 3" key="1">
    <citation type="submission" date="2017-11" db="EMBL/GenBank/DDBJ databases">
        <title>Animal gut microbial communities from fecal samples from Wisconsin, USA.</title>
        <authorList>
            <person name="Neumann A."/>
        </authorList>
    </citation>
    <scope>NUCLEOTIDE SEQUENCE [LARGE SCALE GENOMIC DNA]</scope>
    <source>
        <strain evidence="2 3">UWS3</strain>
    </source>
</reference>
<evidence type="ECO:0008006" key="4">
    <source>
        <dbReference type="Google" id="ProtNLM"/>
    </source>
</evidence>
<protein>
    <recommendedName>
        <fullName evidence="4">Lipoprotein</fullName>
    </recommendedName>
</protein>
<keyword evidence="1" id="KW-0732">Signal</keyword>
<dbReference type="AlphaFoldDB" id="A0A2M9A556"/>
<sequence length="358" mass="40735">MKKILGGSLFAMGMVMLAACGSSSSSASDNDSETLSAVIDEEAQTISLLRNLSRDYCVRSENNTYIWKKVQMYDDTLVWGYKFANDTLIVIDNPGSSYEIGMVLTGGTAGKLYGTWTSNHCVYKEGEIDCNSDLNMASYIYQYTFTKSSVSGKIIFFKDVDAEEKEGVRFDDYMNSSFMNRFFYSLYMEDDFDLSVWSLGNEDSSAVMSYSVYYPVSSKSKNKMTFTVNDNKVTVSMDEFNYDEDSEEVSLKLSVVSGTQTCALEYASVYEMSSKYCKAENAAYFDIDETDDAYGYEFSYVDEYEKNTEDEFNDCLNRMFFGSSKDQVLYKTSASSVDYKKFGKLRREFYKAVKNLKK</sequence>
<dbReference type="OrthoDB" id="9798663at2"/>
<dbReference type="RefSeq" id="WP_157797846.1">
    <property type="nucleotide sequence ID" value="NZ_PGEX01000001.1"/>
</dbReference>
<evidence type="ECO:0000313" key="3">
    <source>
        <dbReference type="Proteomes" id="UP000231134"/>
    </source>
</evidence>